<dbReference type="SUPFAM" id="SSF81301">
    <property type="entry name" value="Nucleotidyltransferase"/>
    <property type="match status" value="1"/>
</dbReference>
<dbReference type="HAMAP" id="MF_01477">
    <property type="entry name" value="Iojap_RsfS"/>
    <property type="match status" value="1"/>
</dbReference>
<dbReference type="PANTHER" id="PTHR21043">
    <property type="entry name" value="IOJAP SUPERFAMILY ORTHOLOG"/>
    <property type="match status" value="1"/>
</dbReference>
<dbReference type="GO" id="GO:0017148">
    <property type="term" value="P:negative regulation of translation"/>
    <property type="evidence" value="ECO:0007669"/>
    <property type="project" value="UniProtKB-UniRule"/>
</dbReference>
<comment type="similarity">
    <text evidence="1 2">Belongs to the Iojap/RsfS family.</text>
</comment>
<dbReference type="GO" id="GO:0005737">
    <property type="term" value="C:cytoplasm"/>
    <property type="evidence" value="ECO:0007669"/>
    <property type="project" value="UniProtKB-SubCell"/>
</dbReference>
<sequence length="115" mass="12763">MNSEKLITVIIDALEEIKAHDIDVINVTKITSMFEYIIIASADSTRQTKSLASNVQEKVKAAGGNVFSVEGEQSGDWLLVDLGDVIVHIMLPAVREYYNLKALWCERNESSPDHA</sequence>
<name>A0A1H5V5I1_9PROT</name>
<organism evidence="3 4">
    <name type="scientific">Nitrosomonas ureae</name>
    <dbReference type="NCBI Taxonomy" id="44577"/>
    <lineage>
        <taxon>Bacteria</taxon>
        <taxon>Pseudomonadati</taxon>
        <taxon>Pseudomonadota</taxon>
        <taxon>Betaproteobacteria</taxon>
        <taxon>Nitrosomonadales</taxon>
        <taxon>Nitrosomonadaceae</taxon>
        <taxon>Nitrosomonas</taxon>
    </lineage>
</organism>
<dbReference type="GO" id="GO:0090071">
    <property type="term" value="P:negative regulation of ribosome biogenesis"/>
    <property type="evidence" value="ECO:0007669"/>
    <property type="project" value="UniProtKB-UniRule"/>
</dbReference>
<comment type="subunit">
    <text evidence="2">Interacts with ribosomal protein uL14 (rplN).</text>
</comment>
<comment type="subcellular location">
    <subcellularLocation>
        <location evidence="2">Cytoplasm</location>
    </subcellularLocation>
</comment>
<dbReference type="PANTHER" id="PTHR21043:SF0">
    <property type="entry name" value="MITOCHONDRIAL ASSEMBLY OF RIBOSOMAL LARGE SUBUNIT PROTEIN 1"/>
    <property type="match status" value="1"/>
</dbReference>
<dbReference type="GO" id="GO:0043023">
    <property type="term" value="F:ribosomal large subunit binding"/>
    <property type="evidence" value="ECO:0007669"/>
    <property type="project" value="TreeGrafter"/>
</dbReference>
<dbReference type="InterPro" id="IPR043519">
    <property type="entry name" value="NT_sf"/>
</dbReference>
<accession>A0A1H5V5I1</accession>
<evidence type="ECO:0000256" key="2">
    <source>
        <dbReference type="HAMAP-Rule" id="MF_01477"/>
    </source>
</evidence>
<dbReference type="Gene3D" id="3.30.460.10">
    <property type="entry name" value="Beta Polymerase, domain 2"/>
    <property type="match status" value="1"/>
</dbReference>
<evidence type="ECO:0000313" key="3">
    <source>
        <dbReference type="EMBL" id="SEF82460.1"/>
    </source>
</evidence>
<dbReference type="OrthoDB" id="9793681at2"/>
<evidence type="ECO:0000256" key="1">
    <source>
        <dbReference type="ARBA" id="ARBA00010574"/>
    </source>
</evidence>
<protein>
    <recommendedName>
        <fullName evidence="2">Ribosomal silencing factor RsfS</fullName>
    </recommendedName>
</protein>
<dbReference type="Pfam" id="PF02410">
    <property type="entry name" value="RsfS"/>
    <property type="match status" value="1"/>
</dbReference>
<keyword evidence="2" id="KW-0678">Repressor</keyword>
<dbReference type="Proteomes" id="UP000236753">
    <property type="component" value="Unassembled WGS sequence"/>
</dbReference>
<keyword evidence="2" id="KW-0963">Cytoplasm</keyword>
<proteinExistence type="inferred from homology"/>
<evidence type="ECO:0000313" key="4">
    <source>
        <dbReference type="Proteomes" id="UP000236753"/>
    </source>
</evidence>
<dbReference type="GO" id="GO:0042256">
    <property type="term" value="P:cytosolic ribosome assembly"/>
    <property type="evidence" value="ECO:0007669"/>
    <property type="project" value="UniProtKB-UniRule"/>
</dbReference>
<comment type="function">
    <text evidence="2">Functions as a ribosomal silencing factor. Interacts with ribosomal protein uL14 (rplN), blocking formation of intersubunit bridge B8. Prevents association of the 30S and 50S ribosomal subunits and the formation of functional ribosomes, thus repressing translation.</text>
</comment>
<dbReference type="NCBIfam" id="TIGR00090">
    <property type="entry name" value="rsfS_iojap_ybeB"/>
    <property type="match status" value="1"/>
</dbReference>
<dbReference type="EMBL" id="FNUX01000011">
    <property type="protein sequence ID" value="SEF82460.1"/>
    <property type="molecule type" value="Genomic_DNA"/>
</dbReference>
<dbReference type="InterPro" id="IPR004394">
    <property type="entry name" value="Iojap/RsfS/C7orf30"/>
</dbReference>
<keyword evidence="2" id="KW-0810">Translation regulation</keyword>
<reference evidence="3 4" key="1">
    <citation type="submission" date="2016-10" db="EMBL/GenBank/DDBJ databases">
        <authorList>
            <person name="de Groot N.N."/>
        </authorList>
    </citation>
    <scope>NUCLEOTIDE SEQUENCE [LARGE SCALE GENOMIC DNA]</scope>
    <source>
        <strain evidence="3 4">Nm13</strain>
    </source>
</reference>
<gene>
    <name evidence="2" type="primary">rsfS</name>
    <name evidence="3" type="ORF">SAMN05216334_11116</name>
</gene>
<dbReference type="RefSeq" id="WP_103966450.1">
    <property type="nucleotide sequence ID" value="NZ_FNUX01000011.1"/>
</dbReference>
<dbReference type="AlphaFoldDB" id="A0A1H5V5I1"/>